<evidence type="ECO:0000313" key="1">
    <source>
        <dbReference type="EMBL" id="NRT21180.1"/>
    </source>
</evidence>
<dbReference type="Proteomes" id="UP000779507">
    <property type="component" value="Unassembled WGS sequence"/>
</dbReference>
<accession>A0ABX2FVF5</accession>
<gene>
    <name evidence="1" type="ORF">HNP98_004025</name>
</gene>
<name>A0ABX2FVF5_9BACT</name>
<dbReference type="EMBL" id="JABSNP010000027">
    <property type="protein sequence ID" value="NRT21180.1"/>
    <property type="molecule type" value="Genomic_DNA"/>
</dbReference>
<sequence>MPPAMDLFEYAVVRVVPRVEREEFVNAGVIVYCPQQQFLRARLELPAAKLRVLAGPGLDAADLAARLAAFERICRGRPDGGPIGQLPLASRFRWLTATRSTVVQTSAVHPGLCRDAAETLDQLFAQLVQ</sequence>
<protein>
    <recommendedName>
        <fullName evidence="3">DUF3037 domain-containing protein</fullName>
    </recommendedName>
</protein>
<proteinExistence type="predicted"/>
<evidence type="ECO:0000313" key="2">
    <source>
        <dbReference type="Proteomes" id="UP000779507"/>
    </source>
</evidence>
<dbReference type="InterPro" id="IPR021398">
    <property type="entry name" value="DUF3037"/>
</dbReference>
<organism evidence="1 2">
    <name type="scientific">Hymenobacter caeli</name>
    <dbReference type="NCBI Taxonomy" id="2735894"/>
    <lineage>
        <taxon>Bacteria</taxon>
        <taxon>Pseudomonadati</taxon>
        <taxon>Bacteroidota</taxon>
        <taxon>Cytophagia</taxon>
        <taxon>Cytophagales</taxon>
        <taxon>Hymenobacteraceae</taxon>
        <taxon>Hymenobacter</taxon>
    </lineage>
</organism>
<reference evidence="1 2" key="1">
    <citation type="submission" date="2020-05" db="EMBL/GenBank/DDBJ databases">
        <title>Genomic Encyclopedia of Type Strains, Phase IV (KMG-V): Genome sequencing to study the core and pangenomes of soil and plant-associated prokaryotes.</title>
        <authorList>
            <person name="Whitman W."/>
        </authorList>
    </citation>
    <scope>NUCLEOTIDE SEQUENCE [LARGE SCALE GENOMIC DNA]</scope>
    <source>
        <strain evidence="1 2">9A</strain>
    </source>
</reference>
<evidence type="ECO:0008006" key="3">
    <source>
        <dbReference type="Google" id="ProtNLM"/>
    </source>
</evidence>
<comment type="caution">
    <text evidence="1">The sequence shown here is derived from an EMBL/GenBank/DDBJ whole genome shotgun (WGS) entry which is preliminary data.</text>
</comment>
<dbReference type="Pfam" id="PF11236">
    <property type="entry name" value="DUF3037"/>
    <property type="match status" value="1"/>
</dbReference>
<keyword evidence="2" id="KW-1185">Reference proteome</keyword>
<dbReference type="RefSeq" id="WP_246275243.1">
    <property type="nucleotide sequence ID" value="NZ_JABSNP010000027.1"/>
</dbReference>